<evidence type="ECO:0000313" key="3">
    <source>
        <dbReference type="EMBL" id="SIS70450.1"/>
    </source>
</evidence>
<dbReference type="AlphaFoldDB" id="A0A1N7L9S1"/>
<reference evidence="4" key="1">
    <citation type="submission" date="2017-01" db="EMBL/GenBank/DDBJ databases">
        <authorList>
            <person name="Varghese N."/>
            <person name="Submissions S."/>
        </authorList>
    </citation>
    <scope>NUCLEOTIDE SEQUENCE [LARGE SCALE GENOMIC DNA]</scope>
    <source>
        <strain evidence="4">DSM 18017</strain>
    </source>
</reference>
<dbReference type="InterPro" id="IPR025343">
    <property type="entry name" value="DUF4099"/>
</dbReference>
<name>A0A1N7L9S1_9FLAO</name>
<keyword evidence="4" id="KW-1185">Reference proteome</keyword>
<proteinExistence type="predicted"/>
<sequence>MDTVTNEQPDIIKKKADTLLVLHHETGTVGIVQGLGEDGELYTVDPRELNNAEIVSIDSNENSFAEFYAGFYHQLKEPEEFSFFKVREYEAGQTALHLQKYINDSSDEGRRELKEYEISIESVEAYRRPGGEMKDQRGEASNNYLYKPEQVNWKMMEKLGLSKEILQELGVLESMLKGYKTDKLVPVHIDLGTVKGSIEARLSLRGNDFGEVELMFHPVRTMPDFSIPFFGYTFSEEDKRNLMGNGNMGRVVDLVHRITGEKVPSLISRDRLTNELIQVKAEFVRIPLVIKGVTLDEQQRKVLREGKPLYLENMLSARGTLFNAAVQYNADKRYVEFLLDKNVRRLGVEDFRQVPEVFRGKNLRKWQMEKLKVGEVAYVDGLVDKNGKRYQGYLRFEKKVGKFEFSFKNVWKGEWKQELGKSRKRGRGM</sequence>
<feature type="domain" description="DUF3945" evidence="1">
    <location>
        <begin position="290"/>
        <end position="338"/>
    </location>
</feature>
<gene>
    <name evidence="3" type="ORF">SAMN05421786_1011117</name>
</gene>
<feature type="domain" description="DUF4099" evidence="2">
    <location>
        <begin position="146"/>
        <end position="225"/>
    </location>
</feature>
<dbReference type="OrthoDB" id="1081890at2"/>
<evidence type="ECO:0000259" key="1">
    <source>
        <dbReference type="Pfam" id="PF13101"/>
    </source>
</evidence>
<accession>A0A1N7L9S1</accession>
<dbReference type="RefSeq" id="WP_076550512.1">
    <property type="nucleotide sequence ID" value="NZ_FTOL01000001.1"/>
</dbReference>
<evidence type="ECO:0000313" key="4">
    <source>
        <dbReference type="Proteomes" id="UP000186744"/>
    </source>
</evidence>
<organism evidence="3 4">
    <name type="scientific">Chryseobacterium ureilyticum</name>
    <dbReference type="NCBI Taxonomy" id="373668"/>
    <lineage>
        <taxon>Bacteria</taxon>
        <taxon>Pseudomonadati</taxon>
        <taxon>Bacteroidota</taxon>
        <taxon>Flavobacteriia</taxon>
        <taxon>Flavobacteriales</taxon>
        <taxon>Weeksellaceae</taxon>
        <taxon>Chryseobacterium group</taxon>
        <taxon>Chryseobacterium</taxon>
    </lineage>
</organism>
<dbReference type="Proteomes" id="UP000186744">
    <property type="component" value="Unassembled WGS sequence"/>
</dbReference>
<evidence type="ECO:0000259" key="2">
    <source>
        <dbReference type="Pfam" id="PF13351"/>
    </source>
</evidence>
<dbReference type="Pfam" id="PF13351">
    <property type="entry name" value="DUF4099"/>
    <property type="match status" value="1"/>
</dbReference>
<dbReference type="EMBL" id="FTOL01000001">
    <property type="protein sequence ID" value="SIS70450.1"/>
    <property type="molecule type" value="Genomic_DNA"/>
</dbReference>
<dbReference type="InterPro" id="IPR025222">
    <property type="entry name" value="DUF3945"/>
</dbReference>
<dbReference type="STRING" id="373668.SAMN05421786_1011117"/>
<feature type="domain" description="DUF3945" evidence="1">
    <location>
        <begin position="360"/>
        <end position="407"/>
    </location>
</feature>
<dbReference type="Pfam" id="PF13101">
    <property type="entry name" value="DUF3945"/>
    <property type="match status" value="2"/>
</dbReference>
<protein>
    <submittedName>
        <fullName evidence="3">Uncharacterized protein</fullName>
    </submittedName>
</protein>